<evidence type="ECO:0000313" key="10">
    <source>
        <dbReference type="Proteomes" id="UP000236752"/>
    </source>
</evidence>
<evidence type="ECO:0000256" key="7">
    <source>
        <dbReference type="ARBA" id="ARBA00023237"/>
    </source>
</evidence>
<dbReference type="RefSeq" id="WP_103908459.1">
    <property type="nucleotide sequence ID" value="NZ_FNUZ01000001.1"/>
</dbReference>
<dbReference type="PANTHER" id="PTHR30026">
    <property type="entry name" value="OUTER MEMBRANE PROTEIN TOLC"/>
    <property type="match status" value="1"/>
</dbReference>
<evidence type="ECO:0000256" key="1">
    <source>
        <dbReference type="ARBA" id="ARBA00004442"/>
    </source>
</evidence>
<keyword evidence="7" id="KW-0998">Cell outer membrane</keyword>
<keyword evidence="4" id="KW-1134">Transmembrane beta strand</keyword>
<keyword evidence="6" id="KW-0472">Membrane</keyword>
<evidence type="ECO:0000256" key="6">
    <source>
        <dbReference type="ARBA" id="ARBA00023136"/>
    </source>
</evidence>
<keyword evidence="8" id="KW-0732">Signal</keyword>
<dbReference type="GO" id="GO:0009279">
    <property type="term" value="C:cell outer membrane"/>
    <property type="evidence" value="ECO:0007669"/>
    <property type="project" value="UniProtKB-SubCell"/>
</dbReference>
<evidence type="ECO:0000313" key="9">
    <source>
        <dbReference type="EMBL" id="SEF43200.1"/>
    </source>
</evidence>
<dbReference type="Gene3D" id="1.20.1600.10">
    <property type="entry name" value="Outer membrane efflux proteins (OEP)"/>
    <property type="match status" value="1"/>
</dbReference>
<dbReference type="EMBL" id="FNUZ01000001">
    <property type="protein sequence ID" value="SEF43200.1"/>
    <property type="molecule type" value="Genomic_DNA"/>
</dbReference>
<dbReference type="InterPro" id="IPR010130">
    <property type="entry name" value="T1SS_OMP_TolC"/>
</dbReference>
<dbReference type="GO" id="GO:0015288">
    <property type="term" value="F:porin activity"/>
    <property type="evidence" value="ECO:0007669"/>
    <property type="project" value="TreeGrafter"/>
</dbReference>
<dbReference type="AlphaFoldDB" id="A0A1H5RY89"/>
<dbReference type="SUPFAM" id="SSF56954">
    <property type="entry name" value="Outer membrane efflux proteins (OEP)"/>
    <property type="match status" value="1"/>
</dbReference>
<dbReference type="GO" id="GO:0015562">
    <property type="term" value="F:efflux transmembrane transporter activity"/>
    <property type="evidence" value="ECO:0007669"/>
    <property type="project" value="InterPro"/>
</dbReference>
<evidence type="ECO:0000256" key="2">
    <source>
        <dbReference type="ARBA" id="ARBA00007613"/>
    </source>
</evidence>
<organism evidence="9 10">
    <name type="scientific">Thalassococcus halodurans</name>
    <dbReference type="NCBI Taxonomy" id="373675"/>
    <lineage>
        <taxon>Bacteria</taxon>
        <taxon>Pseudomonadati</taxon>
        <taxon>Pseudomonadota</taxon>
        <taxon>Alphaproteobacteria</taxon>
        <taxon>Rhodobacterales</taxon>
        <taxon>Roseobacteraceae</taxon>
        <taxon>Thalassococcus</taxon>
    </lineage>
</organism>
<dbReference type="Proteomes" id="UP000236752">
    <property type="component" value="Unassembled WGS sequence"/>
</dbReference>
<keyword evidence="10" id="KW-1185">Reference proteome</keyword>
<evidence type="ECO:0000256" key="3">
    <source>
        <dbReference type="ARBA" id="ARBA00022448"/>
    </source>
</evidence>
<sequence>MGRRNWVGILLAGCTALSFGNVAKADTLADALVGAYNTSGLLEQNRAVLRAADEDVAQAVAALRPVLNWSADVTRSFGRSGTTTGTVVGFADNEANIGLTAELTLYDFGATKLNIDAAKEAVLATREALVGVEQEVLLRAVSAFFEVRRASQDVELRQSNLRLITRELRAARDRFDVGEVTRTDVSLAEARLAAARAALAASQGSLAVAQQEYAAVVGRKHTGPLQAPRSRPSLPGSVDQAMSVAVRNHPDLKAAQHQVTVAELNIAIAQAAMKPTVSLSGRYGLSDDLDSDAYTAGGSVSLSAQGPIYQGGRLSSLVRQSMANRDQRRAILLQTTTAIQQNVANSYAQLAVARAAISAGQNQVRAAQIAFDGTREEASLGARTTLDVLDAEQELLDARTTLISAGVDEFIAAYSVLAAIGSLTADSLNLPVQRYDPSVYYNLVKDAPVASQQGEDLNRVLRALGKQ</sequence>
<dbReference type="PANTHER" id="PTHR30026:SF22">
    <property type="entry name" value="OUTER MEMBRANE EFFLUX PROTEIN"/>
    <property type="match status" value="1"/>
</dbReference>
<feature type="signal peptide" evidence="8">
    <location>
        <begin position="1"/>
        <end position="25"/>
    </location>
</feature>
<feature type="chain" id="PRO_5009283458" evidence="8">
    <location>
        <begin position="26"/>
        <end position="467"/>
    </location>
</feature>
<dbReference type="OrthoDB" id="9789368at2"/>
<gene>
    <name evidence="9" type="ORF">SAMN04488045_0029</name>
</gene>
<dbReference type="NCBIfam" id="TIGR01844">
    <property type="entry name" value="type_I_sec_TolC"/>
    <property type="match status" value="1"/>
</dbReference>
<reference evidence="9 10" key="1">
    <citation type="submission" date="2016-10" db="EMBL/GenBank/DDBJ databases">
        <authorList>
            <person name="de Groot N.N."/>
        </authorList>
    </citation>
    <scope>NUCLEOTIDE SEQUENCE [LARGE SCALE GENOMIC DNA]</scope>
    <source>
        <strain evidence="9 10">DSM 26915</strain>
    </source>
</reference>
<dbReference type="InterPro" id="IPR051906">
    <property type="entry name" value="TolC-like"/>
</dbReference>
<name>A0A1H5RY89_9RHOB</name>
<dbReference type="Pfam" id="PF02321">
    <property type="entry name" value="OEP"/>
    <property type="match status" value="2"/>
</dbReference>
<evidence type="ECO:0000256" key="5">
    <source>
        <dbReference type="ARBA" id="ARBA00022692"/>
    </source>
</evidence>
<comment type="subcellular location">
    <subcellularLocation>
        <location evidence="1">Cell outer membrane</location>
    </subcellularLocation>
</comment>
<comment type="similarity">
    <text evidence="2">Belongs to the outer membrane factor (OMF) (TC 1.B.17) family.</text>
</comment>
<evidence type="ECO:0000256" key="4">
    <source>
        <dbReference type="ARBA" id="ARBA00022452"/>
    </source>
</evidence>
<dbReference type="InterPro" id="IPR003423">
    <property type="entry name" value="OMP_efflux"/>
</dbReference>
<keyword evidence="3" id="KW-0813">Transport</keyword>
<protein>
    <submittedName>
        <fullName evidence="9">Outer membrane protein</fullName>
    </submittedName>
</protein>
<accession>A0A1H5RY89</accession>
<proteinExistence type="inferred from homology"/>
<keyword evidence="5" id="KW-0812">Transmembrane</keyword>
<dbReference type="GO" id="GO:1990281">
    <property type="term" value="C:efflux pump complex"/>
    <property type="evidence" value="ECO:0007669"/>
    <property type="project" value="TreeGrafter"/>
</dbReference>
<evidence type="ECO:0000256" key="8">
    <source>
        <dbReference type="SAM" id="SignalP"/>
    </source>
</evidence>